<dbReference type="Proteomes" id="UP001383192">
    <property type="component" value="Unassembled WGS sequence"/>
</dbReference>
<feature type="region of interest" description="Disordered" evidence="1">
    <location>
        <begin position="29"/>
        <end position="153"/>
    </location>
</feature>
<feature type="compositionally biased region" description="Basic and acidic residues" evidence="1">
    <location>
        <begin position="321"/>
        <end position="335"/>
    </location>
</feature>
<dbReference type="EMBL" id="JAYKXP010000003">
    <property type="protein sequence ID" value="KAK7060615.1"/>
    <property type="molecule type" value="Genomic_DNA"/>
</dbReference>
<feature type="compositionally biased region" description="Low complexity" evidence="1">
    <location>
        <begin position="87"/>
        <end position="109"/>
    </location>
</feature>
<keyword evidence="3" id="KW-1185">Reference proteome</keyword>
<gene>
    <name evidence="2" type="ORF">VNI00_001381</name>
</gene>
<reference evidence="2 3" key="1">
    <citation type="submission" date="2024-01" db="EMBL/GenBank/DDBJ databases">
        <title>A draft genome for a cacao thread blight-causing isolate of Paramarasmius palmivorus.</title>
        <authorList>
            <person name="Baruah I.K."/>
            <person name="Bukari Y."/>
            <person name="Amoako-Attah I."/>
            <person name="Meinhardt L.W."/>
            <person name="Bailey B.A."/>
            <person name="Cohen S.P."/>
        </authorList>
    </citation>
    <scope>NUCLEOTIDE SEQUENCE [LARGE SCALE GENOMIC DNA]</scope>
    <source>
        <strain evidence="2 3">GH-12</strain>
    </source>
</reference>
<organism evidence="2 3">
    <name type="scientific">Paramarasmius palmivorus</name>
    <dbReference type="NCBI Taxonomy" id="297713"/>
    <lineage>
        <taxon>Eukaryota</taxon>
        <taxon>Fungi</taxon>
        <taxon>Dikarya</taxon>
        <taxon>Basidiomycota</taxon>
        <taxon>Agaricomycotina</taxon>
        <taxon>Agaricomycetes</taxon>
        <taxon>Agaricomycetidae</taxon>
        <taxon>Agaricales</taxon>
        <taxon>Marasmiineae</taxon>
        <taxon>Marasmiaceae</taxon>
        <taxon>Paramarasmius</taxon>
    </lineage>
</organism>
<feature type="compositionally biased region" description="Polar residues" evidence="1">
    <location>
        <begin position="142"/>
        <end position="152"/>
    </location>
</feature>
<comment type="caution">
    <text evidence="2">The sequence shown here is derived from an EMBL/GenBank/DDBJ whole genome shotgun (WGS) entry which is preliminary data.</text>
</comment>
<feature type="region of interest" description="Disordered" evidence="1">
    <location>
        <begin position="172"/>
        <end position="192"/>
    </location>
</feature>
<evidence type="ECO:0000313" key="3">
    <source>
        <dbReference type="Proteomes" id="UP001383192"/>
    </source>
</evidence>
<name>A0AAW0EBC7_9AGAR</name>
<protein>
    <submittedName>
        <fullName evidence="2">Uncharacterized protein</fullName>
    </submittedName>
</protein>
<dbReference type="AlphaFoldDB" id="A0AAW0EBC7"/>
<feature type="region of interest" description="Disordered" evidence="1">
    <location>
        <begin position="258"/>
        <end position="392"/>
    </location>
</feature>
<accession>A0AAW0EBC7</accession>
<feature type="compositionally biased region" description="Basic residues" evidence="1">
    <location>
        <begin position="172"/>
        <end position="181"/>
    </location>
</feature>
<evidence type="ECO:0000256" key="1">
    <source>
        <dbReference type="SAM" id="MobiDB-lite"/>
    </source>
</evidence>
<sequence>MADYNTTFIGSLKSLFTFSFPHLFKESSEHYKDVKNSSGKRGRLDQTNGVNAAPPKRIRITVTQPSPALVAPQIITENSSSSERRSSSSSRDSSSPSIPSTRSPSSSDSDTTRRVVIIPRRLSAGENYFTERRGGSLPPHPTQSSLITQQRDGSFPPSLNLLQSQPAFVRKPTHKPLHKPTSKSSTPIPSVEPTQHHRKCLISGCECDGAGLLHGTDLQKMPLIPSFARAKALQHQGQFTFTDTFSRRKRNLTLMADDGSDVVVEEPKQEEESSSEETKRIEDSVPLVVVQEKRRPKKKRKVRGDIKAFEESTPPSSSDEEEKRSTKRQKLEPSPRRSPTPRKPSTFSAAYIYDEKEDEDLEHDTRKGQKSRRKTPESSIQRQLRLLRVELP</sequence>
<evidence type="ECO:0000313" key="2">
    <source>
        <dbReference type="EMBL" id="KAK7060615.1"/>
    </source>
</evidence>
<proteinExistence type="predicted"/>
<feature type="compositionally biased region" description="Basic and acidic residues" evidence="1">
    <location>
        <begin position="265"/>
        <end position="283"/>
    </location>
</feature>